<comment type="caution">
    <text evidence="2">The sequence shown here is derived from an EMBL/GenBank/DDBJ whole genome shotgun (WGS) entry which is preliminary data.</text>
</comment>
<sequence length="189" mass="21983">MREPFHFVSLQRRRRPMTTGRTFNSLTIGSAARRRQNREGPKLARPDFRRVNLTAERRRILHAPLVGGVLMLPLPRPPAEAAQENCPRRADKHAVTDIYNRIAAFRPASDKFLYKLVREGKTRLRKRPICMKYKKLVKFDARAAYVAFAKHVKTKSAPQIVINSVGPRRRRAPAEPRRRRTNFPVKQQK</sequence>
<evidence type="ECO:0000313" key="2">
    <source>
        <dbReference type="EMBL" id="GBP52011.1"/>
    </source>
</evidence>
<evidence type="ECO:0000313" key="3">
    <source>
        <dbReference type="Proteomes" id="UP000299102"/>
    </source>
</evidence>
<accession>A0A4C1WL70</accession>
<proteinExistence type="predicted"/>
<protein>
    <submittedName>
        <fullName evidence="2">Uncharacterized protein</fullName>
    </submittedName>
</protein>
<name>A0A4C1WL70_EUMVA</name>
<gene>
    <name evidence="2" type="ORF">EVAR_45861_1</name>
</gene>
<organism evidence="2 3">
    <name type="scientific">Eumeta variegata</name>
    <name type="common">Bagworm moth</name>
    <name type="synonym">Eumeta japonica</name>
    <dbReference type="NCBI Taxonomy" id="151549"/>
    <lineage>
        <taxon>Eukaryota</taxon>
        <taxon>Metazoa</taxon>
        <taxon>Ecdysozoa</taxon>
        <taxon>Arthropoda</taxon>
        <taxon>Hexapoda</taxon>
        <taxon>Insecta</taxon>
        <taxon>Pterygota</taxon>
        <taxon>Neoptera</taxon>
        <taxon>Endopterygota</taxon>
        <taxon>Lepidoptera</taxon>
        <taxon>Glossata</taxon>
        <taxon>Ditrysia</taxon>
        <taxon>Tineoidea</taxon>
        <taxon>Psychidae</taxon>
        <taxon>Oiketicinae</taxon>
        <taxon>Eumeta</taxon>
    </lineage>
</organism>
<dbReference type="Proteomes" id="UP000299102">
    <property type="component" value="Unassembled WGS sequence"/>
</dbReference>
<keyword evidence="3" id="KW-1185">Reference proteome</keyword>
<feature type="region of interest" description="Disordered" evidence="1">
    <location>
        <begin position="166"/>
        <end position="189"/>
    </location>
</feature>
<dbReference type="AlphaFoldDB" id="A0A4C1WL70"/>
<evidence type="ECO:0000256" key="1">
    <source>
        <dbReference type="SAM" id="MobiDB-lite"/>
    </source>
</evidence>
<dbReference type="EMBL" id="BGZK01000593">
    <property type="protein sequence ID" value="GBP52011.1"/>
    <property type="molecule type" value="Genomic_DNA"/>
</dbReference>
<feature type="compositionally biased region" description="Basic residues" evidence="1">
    <location>
        <begin position="167"/>
        <end position="181"/>
    </location>
</feature>
<reference evidence="2 3" key="1">
    <citation type="journal article" date="2019" name="Commun. Biol.">
        <title>The bagworm genome reveals a unique fibroin gene that provides high tensile strength.</title>
        <authorList>
            <person name="Kono N."/>
            <person name="Nakamura H."/>
            <person name="Ohtoshi R."/>
            <person name="Tomita M."/>
            <person name="Numata K."/>
            <person name="Arakawa K."/>
        </authorList>
    </citation>
    <scope>NUCLEOTIDE SEQUENCE [LARGE SCALE GENOMIC DNA]</scope>
</reference>